<dbReference type="InterPro" id="IPR020904">
    <property type="entry name" value="Sc_DH/Rdtase_CS"/>
</dbReference>
<dbReference type="EMBL" id="JH636049">
    <property type="protein sequence ID" value="EID54461.1"/>
    <property type="molecule type" value="Genomic_DNA"/>
</dbReference>
<organism evidence="5 6">
    <name type="scientific">Saccharomonospora xinjiangensis XJ-54</name>
    <dbReference type="NCBI Taxonomy" id="882086"/>
    <lineage>
        <taxon>Bacteria</taxon>
        <taxon>Bacillati</taxon>
        <taxon>Actinomycetota</taxon>
        <taxon>Actinomycetes</taxon>
        <taxon>Pseudonocardiales</taxon>
        <taxon>Pseudonocardiaceae</taxon>
        <taxon>Saccharomonospora</taxon>
    </lineage>
</organism>
<dbReference type="NCBIfam" id="NF004526">
    <property type="entry name" value="PRK05872.1"/>
    <property type="match status" value="1"/>
</dbReference>
<reference evidence="5 6" key="1">
    <citation type="submission" date="2012-01" db="EMBL/GenBank/DDBJ databases">
        <title>Improved High-Quality Draft sequence of Saccharomonospora xinjiangensis XJ-54.</title>
        <authorList>
            <consortium name="US DOE Joint Genome Institute"/>
            <person name="Lucas S."/>
            <person name="Han J."/>
            <person name="Lapidus A."/>
            <person name="Cheng J.-F."/>
            <person name="Goodwin L."/>
            <person name="Pitluck S."/>
            <person name="Peters L."/>
            <person name="Mikhailova N."/>
            <person name="Teshima H."/>
            <person name="Detter J.C."/>
            <person name="Han C."/>
            <person name="Tapia R."/>
            <person name="Land M."/>
            <person name="Hauser L."/>
            <person name="Kyrpides N."/>
            <person name="Ivanova N."/>
            <person name="Pagani I."/>
            <person name="Brambilla E.-M."/>
            <person name="Klenk H.-P."/>
            <person name="Woyke T."/>
        </authorList>
    </citation>
    <scope>NUCLEOTIDE SEQUENCE [LARGE SCALE GENOMIC DNA]</scope>
    <source>
        <strain evidence="5 6">XJ-54</strain>
    </source>
</reference>
<sequence>MASLWGLPTRWTLWGLPTRWTTRNVRGKVVLVTGAARGIGAGLAQRLAADGAKVALVGLEAGEQQEVADRIGRAARSWEADVTDWKALTAAVEGVVEHFGGIDVVIANAGIATTGFVRSVDPEAFERVFEVDLLGVWRTFRVTLPYVVERRGYLLAISSLAAITHAPGMANYAAAKAGVEAFCNSLRAEVAHLGVKVGVAHPTWIKTDLVESADAHPVFGKLRGSMPGPIGRTYPLSFALDCLQAGVRRRARTIHVPRWVGALKVFRAFLPPVIELGSRSRVPSADEAALADIAARGARESAVTGHGGRAATEVTRT</sequence>
<evidence type="ECO:0000259" key="4">
    <source>
        <dbReference type="SMART" id="SM00822"/>
    </source>
</evidence>
<dbReference type="SUPFAM" id="SSF51735">
    <property type="entry name" value="NAD(P)-binding Rossmann-fold domains"/>
    <property type="match status" value="1"/>
</dbReference>
<evidence type="ECO:0000256" key="2">
    <source>
        <dbReference type="ARBA" id="ARBA00023002"/>
    </source>
</evidence>
<dbReference type="PROSITE" id="PS00061">
    <property type="entry name" value="ADH_SHORT"/>
    <property type="match status" value="1"/>
</dbReference>
<dbReference type="Pfam" id="PF00106">
    <property type="entry name" value="adh_short"/>
    <property type="match status" value="1"/>
</dbReference>
<dbReference type="PANTHER" id="PTHR44196">
    <property type="entry name" value="DEHYDROGENASE/REDUCTASE SDR FAMILY MEMBER 7B"/>
    <property type="match status" value="1"/>
</dbReference>
<accession>I0V2V8</accession>
<proteinExistence type="inferred from homology"/>
<dbReference type="Proteomes" id="UP000004691">
    <property type="component" value="Unassembled WGS sequence"/>
</dbReference>
<dbReference type="InterPro" id="IPR057326">
    <property type="entry name" value="KR_dom"/>
</dbReference>
<dbReference type="PANTHER" id="PTHR44196:SF1">
    <property type="entry name" value="DEHYDROGENASE_REDUCTASE SDR FAMILY MEMBER 7B"/>
    <property type="match status" value="1"/>
</dbReference>
<evidence type="ECO:0000256" key="3">
    <source>
        <dbReference type="RuleBase" id="RU000363"/>
    </source>
</evidence>
<evidence type="ECO:0000256" key="1">
    <source>
        <dbReference type="ARBA" id="ARBA00006484"/>
    </source>
</evidence>
<dbReference type="GO" id="GO:0016491">
    <property type="term" value="F:oxidoreductase activity"/>
    <property type="evidence" value="ECO:0007669"/>
    <property type="project" value="UniProtKB-KW"/>
</dbReference>
<dbReference type="InterPro" id="IPR036291">
    <property type="entry name" value="NAD(P)-bd_dom_sf"/>
</dbReference>
<dbReference type="SMART" id="SM00822">
    <property type="entry name" value="PKS_KR"/>
    <property type="match status" value="1"/>
</dbReference>
<dbReference type="PRINTS" id="PR00080">
    <property type="entry name" value="SDRFAMILY"/>
</dbReference>
<dbReference type="GO" id="GO:0016020">
    <property type="term" value="C:membrane"/>
    <property type="evidence" value="ECO:0007669"/>
    <property type="project" value="TreeGrafter"/>
</dbReference>
<dbReference type="AlphaFoldDB" id="I0V2V8"/>
<evidence type="ECO:0000313" key="5">
    <source>
        <dbReference type="EMBL" id="EID54461.1"/>
    </source>
</evidence>
<protein>
    <recommendedName>
        <fullName evidence="4">Ketoreductase domain-containing protein</fullName>
    </recommendedName>
</protein>
<dbReference type="HOGENOM" id="CLU_010194_2_1_11"/>
<keyword evidence="6" id="KW-1185">Reference proteome</keyword>
<gene>
    <name evidence="5" type="ORF">SacxiDRAFT_2231</name>
</gene>
<name>I0V2V8_9PSEU</name>
<dbReference type="InterPro" id="IPR002347">
    <property type="entry name" value="SDR_fam"/>
</dbReference>
<feature type="domain" description="Ketoreductase" evidence="4">
    <location>
        <begin position="28"/>
        <end position="202"/>
    </location>
</feature>
<dbReference type="PRINTS" id="PR00081">
    <property type="entry name" value="GDHRDH"/>
</dbReference>
<keyword evidence="2" id="KW-0560">Oxidoreductase</keyword>
<dbReference type="STRING" id="882086.SacxiDRAFT_2231"/>
<dbReference type="eggNOG" id="COG4221">
    <property type="taxonomic scope" value="Bacteria"/>
</dbReference>
<evidence type="ECO:0000313" key="6">
    <source>
        <dbReference type="Proteomes" id="UP000004691"/>
    </source>
</evidence>
<comment type="similarity">
    <text evidence="1 3">Belongs to the short-chain dehydrogenases/reductases (SDR) family.</text>
</comment>
<dbReference type="Gene3D" id="3.40.50.720">
    <property type="entry name" value="NAD(P)-binding Rossmann-like Domain"/>
    <property type="match status" value="1"/>
</dbReference>
<dbReference type="CDD" id="cd05233">
    <property type="entry name" value="SDR_c"/>
    <property type="match status" value="1"/>
</dbReference>